<gene>
    <name evidence="1" type="ORF">RHMOL_Rhmol06G0115300</name>
</gene>
<sequence length="719" mass="78321">MEVITEALATGGDPNISDAFTINGQPGDLYPCSKPGTFKLNVVQGATYLLRIINAAMSDILFLSVANHSLTIVGTGASYTKPSSTNYITISPGQTIDALLLADQLPDHYYIAARAYASGVNVSFDNTTTTAVVQYYGQYFPLQLPSIPYLPSYNDTFAYFNFSRSLRSLASESHPIDVPLNVTTQLISTVSVNTIPCADNSCDGPNGTRLAASMNNISFVNPSIDILQAYYSNISGVFGDQFPHLPPFIFNFTADYQPLILEVPNRGTEVLVLDYESTVELVLQGTSLVAGIEHPMHLHGYSFYVVGSGFGNYDKDKDPLTYNLVDPPLQDTIAVPKNGWTAIRFRANNPGEWWKKDVMEVITEALATGGDPNISDAFTINGQPGDLYPCSKPGTFKLNVVQGATYLLRIINAAMSDILFLSVANHSLTIVGTGASYTKPSSTNYITISPGQTIDALLLADQLPDHYYIAARAYASGVNVSFDNTTTTAVVQYYGQYFPLQLPSIPYLPSYNDTFAYFNFSRSLRSLASESHPIDVPLNVTTQLISTVSVNTIPCADNSCDGPNGTRLAASMNNISFVNPSIDILQAYYSNISGVFGDQFPHLPPFIFNFTADYQPLILEVPNRGTEVLVLDYESTVELVLQGTSLVAGIEHPMHLHGYSFYVVGSGFGNYDKDKDPLTYNLVDPPLQDTIAVPKNGWTAIRFRANNPGNCLTSISRIE</sequence>
<reference evidence="1" key="1">
    <citation type="submission" date="2022-02" db="EMBL/GenBank/DDBJ databases">
        <title>Plant Genome Project.</title>
        <authorList>
            <person name="Zhang R.-G."/>
        </authorList>
    </citation>
    <scope>NUCLEOTIDE SEQUENCE</scope>
    <source>
        <strain evidence="1">AT1</strain>
    </source>
</reference>
<proteinExistence type="predicted"/>
<comment type="caution">
    <text evidence="1">The sequence shown here is derived from an EMBL/GenBank/DDBJ whole genome shotgun (WGS) entry which is preliminary data.</text>
</comment>
<protein>
    <submittedName>
        <fullName evidence="1">Uncharacterized protein</fullName>
    </submittedName>
</protein>
<dbReference type="EMBL" id="CM046393">
    <property type="protein sequence ID" value="KAI8550541.1"/>
    <property type="molecule type" value="Genomic_DNA"/>
</dbReference>
<evidence type="ECO:0000313" key="2">
    <source>
        <dbReference type="Proteomes" id="UP001062846"/>
    </source>
</evidence>
<keyword evidence="2" id="KW-1185">Reference proteome</keyword>
<accession>A0ACC0NBB2</accession>
<organism evidence="1 2">
    <name type="scientific">Rhododendron molle</name>
    <name type="common">Chinese azalea</name>
    <name type="synonym">Azalea mollis</name>
    <dbReference type="NCBI Taxonomy" id="49168"/>
    <lineage>
        <taxon>Eukaryota</taxon>
        <taxon>Viridiplantae</taxon>
        <taxon>Streptophyta</taxon>
        <taxon>Embryophyta</taxon>
        <taxon>Tracheophyta</taxon>
        <taxon>Spermatophyta</taxon>
        <taxon>Magnoliopsida</taxon>
        <taxon>eudicotyledons</taxon>
        <taxon>Gunneridae</taxon>
        <taxon>Pentapetalae</taxon>
        <taxon>asterids</taxon>
        <taxon>Ericales</taxon>
        <taxon>Ericaceae</taxon>
        <taxon>Ericoideae</taxon>
        <taxon>Rhodoreae</taxon>
        <taxon>Rhododendron</taxon>
    </lineage>
</organism>
<evidence type="ECO:0000313" key="1">
    <source>
        <dbReference type="EMBL" id="KAI8550541.1"/>
    </source>
</evidence>
<dbReference type="Proteomes" id="UP001062846">
    <property type="component" value="Chromosome 6"/>
</dbReference>
<name>A0ACC0NBB2_RHOML</name>